<dbReference type="InterPro" id="IPR003442">
    <property type="entry name" value="T6A_TsaE"/>
</dbReference>
<evidence type="ECO:0000256" key="1">
    <source>
        <dbReference type="ARBA" id="ARBA00004496"/>
    </source>
</evidence>
<name>A0A4R6Y7G3_9BURK</name>
<keyword evidence="8" id="KW-0067">ATP-binding</keyword>
<proteinExistence type="inferred from homology"/>
<dbReference type="Gene3D" id="3.40.50.300">
    <property type="entry name" value="P-loop containing nucleotide triphosphate hydrolases"/>
    <property type="match status" value="1"/>
</dbReference>
<evidence type="ECO:0000256" key="3">
    <source>
        <dbReference type="ARBA" id="ARBA00019010"/>
    </source>
</evidence>
<evidence type="ECO:0000256" key="10">
    <source>
        <dbReference type="ARBA" id="ARBA00032441"/>
    </source>
</evidence>
<organism evidence="11 12">
    <name type="scientific">Hydromonas duriensis</name>
    <dbReference type="NCBI Taxonomy" id="1527608"/>
    <lineage>
        <taxon>Bacteria</taxon>
        <taxon>Pseudomonadati</taxon>
        <taxon>Pseudomonadota</taxon>
        <taxon>Betaproteobacteria</taxon>
        <taxon>Burkholderiales</taxon>
        <taxon>Burkholderiaceae</taxon>
        <taxon>Hydromonas</taxon>
    </lineage>
</organism>
<dbReference type="GO" id="GO:0046872">
    <property type="term" value="F:metal ion binding"/>
    <property type="evidence" value="ECO:0007669"/>
    <property type="project" value="UniProtKB-KW"/>
</dbReference>
<evidence type="ECO:0000256" key="4">
    <source>
        <dbReference type="ARBA" id="ARBA00022490"/>
    </source>
</evidence>
<protein>
    <recommendedName>
        <fullName evidence="3">tRNA threonylcarbamoyladenosine biosynthesis protein TsaE</fullName>
    </recommendedName>
    <alternativeName>
        <fullName evidence="10">t(6)A37 threonylcarbamoyladenosine biosynthesis protein TsaE</fullName>
    </alternativeName>
</protein>
<evidence type="ECO:0000256" key="9">
    <source>
        <dbReference type="ARBA" id="ARBA00022842"/>
    </source>
</evidence>
<keyword evidence="7" id="KW-0547">Nucleotide-binding</keyword>
<reference evidence="11 12" key="1">
    <citation type="submission" date="2019-03" db="EMBL/GenBank/DDBJ databases">
        <title>Genomic Encyclopedia of Type Strains, Phase IV (KMG-IV): sequencing the most valuable type-strain genomes for metagenomic binning, comparative biology and taxonomic classification.</title>
        <authorList>
            <person name="Goeker M."/>
        </authorList>
    </citation>
    <scope>NUCLEOTIDE SEQUENCE [LARGE SCALE GENOMIC DNA]</scope>
    <source>
        <strain evidence="11 12">DSM 102852</strain>
    </source>
</reference>
<dbReference type="NCBIfam" id="TIGR00150">
    <property type="entry name" value="T6A_YjeE"/>
    <property type="match status" value="1"/>
</dbReference>
<gene>
    <name evidence="11" type="ORF">DFR44_11132</name>
</gene>
<accession>A0A4R6Y7G3</accession>
<evidence type="ECO:0000256" key="8">
    <source>
        <dbReference type="ARBA" id="ARBA00022840"/>
    </source>
</evidence>
<comment type="caution">
    <text evidence="11">The sequence shown here is derived from an EMBL/GenBank/DDBJ whole genome shotgun (WGS) entry which is preliminary data.</text>
</comment>
<keyword evidence="4" id="KW-0963">Cytoplasm</keyword>
<dbReference type="AlphaFoldDB" id="A0A4R6Y7G3"/>
<keyword evidence="5" id="KW-0819">tRNA processing</keyword>
<dbReference type="GO" id="GO:0005737">
    <property type="term" value="C:cytoplasm"/>
    <property type="evidence" value="ECO:0007669"/>
    <property type="project" value="UniProtKB-SubCell"/>
</dbReference>
<keyword evidence="6" id="KW-0479">Metal-binding</keyword>
<dbReference type="EMBL" id="SNZE01000011">
    <property type="protein sequence ID" value="TDR31269.1"/>
    <property type="molecule type" value="Genomic_DNA"/>
</dbReference>
<sequence length="173" mass="19358">MSENVTFKLTLPNEAATERLAQQLARIVRAGEVIFLQGELGAGKTTFTRYFARALGVTGRVKSPTYTLVESYDLTNPNHEPHGARQLHHFDLYRLGEAREWFSAGFDEYLNPHSIALIEWPTQAQGALPEPTMRLSFEHVDDAADVSSESFDGQRQVRITVPVSVDVRALSLE</sequence>
<keyword evidence="12" id="KW-1185">Reference proteome</keyword>
<comment type="similarity">
    <text evidence="2">Belongs to the TsaE family.</text>
</comment>
<evidence type="ECO:0000313" key="11">
    <source>
        <dbReference type="EMBL" id="TDR31269.1"/>
    </source>
</evidence>
<dbReference type="SUPFAM" id="SSF52540">
    <property type="entry name" value="P-loop containing nucleoside triphosphate hydrolases"/>
    <property type="match status" value="1"/>
</dbReference>
<evidence type="ECO:0000256" key="2">
    <source>
        <dbReference type="ARBA" id="ARBA00007599"/>
    </source>
</evidence>
<dbReference type="Pfam" id="PF02367">
    <property type="entry name" value="TsaE"/>
    <property type="match status" value="1"/>
</dbReference>
<comment type="subcellular location">
    <subcellularLocation>
        <location evidence="1">Cytoplasm</location>
    </subcellularLocation>
</comment>
<dbReference type="OrthoDB" id="9800307at2"/>
<dbReference type="PANTHER" id="PTHR33540:SF2">
    <property type="entry name" value="TRNA THREONYLCARBAMOYLADENOSINE BIOSYNTHESIS PROTEIN TSAE"/>
    <property type="match status" value="1"/>
</dbReference>
<dbReference type="PANTHER" id="PTHR33540">
    <property type="entry name" value="TRNA THREONYLCARBAMOYLADENOSINE BIOSYNTHESIS PROTEIN TSAE"/>
    <property type="match status" value="1"/>
</dbReference>
<dbReference type="RefSeq" id="WP_133620275.1">
    <property type="nucleotide sequence ID" value="NZ_SNZE01000011.1"/>
</dbReference>
<dbReference type="Proteomes" id="UP000294480">
    <property type="component" value="Unassembled WGS sequence"/>
</dbReference>
<evidence type="ECO:0000256" key="6">
    <source>
        <dbReference type="ARBA" id="ARBA00022723"/>
    </source>
</evidence>
<dbReference type="GO" id="GO:0002949">
    <property type="term" value="P:tRNA threonylcarbamoyladenosine modification"/>
    <property type="evidence" value="ECO:0007669"/>
    <property type="project" value="InterPro"/>
</dbReference>
<evidence type="ECO:0000313" key="12">
    <source>
        <dbReference type="Proteomes" id="UP000294480"/>
    </source>
</evidence>
<keyword evidence="9" id="KW-0460">Magnesium</keyword>
<evidence type="ECO:0000256" key="5">
    <source>
        <dbReference type="ARBA" id="ARBA00022694"/>
    </source>
</evidence>
<dbReference type="InterPro" id="IPR027417">
    <property type="entry name" value="P-loop_NTPase"/>
</dbReference>
<evidence type="ECO:0000256" key="7">
    <source>
        <dbReference type="ARBA" id="ARBA00022741"/>
    </source>
</evidence>
<dbReference type="GO" id="GO:0005524">
    <property type="term" value="F:ATP binding"/>
    <property type="evidence" value="ECO:0007669"/>
    <property type="project" value="UniProtKB-KW"/>
</dbReference>